<keyword evidence="8 12" id="KW-1133">Transmembrane helix</keyword>
<evidence type="ECO:0000256" key="4">
    <source>
        <dbReference type="ARBA" id="ARBA00022475"/>
    </source>
</evidence>
<name>A0A226DK52_FOLCA</name>
<evidence type="ECO:0000256" key="3">
    <source>
        <dbReference type="ARBA" id="ARBA00022448"/>
    </source>
</evidence>
<keyword evidence="11 12" id="KW-0407">Ion channel</keyword>
<keyword evidence="4" id="KW-1003">Cell membrane</keyword>
<keyword evidence="10 12" id="KW-0472">Membrane</keyword>
<dbReference type="Pfam" id="PF00876">
    <property type="entry name" value="Innexin"/>
    <property type="match status" value="1"/>
</dbReference>
<evidence type="ECO:0000256" key="6">
    <source>
        <dbReference type="ARBA" id="ARBA00022868"/>
    </source>
</evidence>
<keyword evidence="7" id="KW-0965">Cell junction</keyword>
<dbReference type="GO" id="GO:0005921">
    <property type="term" value="C:gap junction"/>
    <property type="evidence" value="ECO:0007669"/>
    <property type="project" value="UniProtKB-SubCell"/>
</dbReference>
<evidence type="ECO:0000256" key="2">
    <source>
        <dbReference type="ARBA" id="ARBA00004651"/>
    </source>
</evidence>
<evidence type="ECO:0000313" key="15">
    <source>
        <dbReference type="Proteomes" id="UP000198287"/>
    </source>
</evidence>
<dbReference type="EMBL" id="LNIX01000018">
    <property type="protein sequence ID" value="OXA44981.1"/>
    <property type="molecule type" value="Genomic_DNA"/>
</dbReference>
<dbReference type="PROSITE" id="PS51013">
    <property type="entry name" value="PANNEXIN"/>
    <property type="match status" value="1"/>
</dbReference>
<evidence type="ECO:0000256" key="7">
    <source>
        <dbReference type="ARBA" id="ARBA00022949"/>
    </source>
</evidence>
<reference evidence="14 15" key="1">
    <citation type="submission" date="2015-12" db="EMBL/GenBank/DDBJ databases">
        <title>The genome of Folsomia candida.</title>
        <authorList>
            <person name="Faddeeva A."/>
            <person name="Derks M.F."/>
            <person name="Anvar Y."/>
            <person name="Smit S."/>
            <person name="Van Straalen N."/>
            <person name="Roelofs D."/>
        </authorList>
    </citation>
    <scope>NUCLEOTIDE SEQUENCE [LARGE SCALE GENOMIC DNA]</scope>
    <source>
        <strain evidence="14 15">VU population</strain>
        <tissue evidence="14">Whole body</tissue>
    </source>
</reference>
<accession>A0A226DK52</accession>
<protein>
    <recommendedName>
        <fullName evidence="12">Innexin</fullName>
    </recommendedName>
</protein>
<organism evidence="14 15">
    <name type="scientific">Folsomia candida</name>
    <name type="common">Springtail</name>
    <dbReference type="NCBI Taxonomy" id="158441"/>
    <lineage>
        <taxon>Eukaryota</taxon>
        <taxon>Metazoa</taxon>
        <taxon>Ecdysozoa</taxon>
        <taxon>Arthropoda</taxon>
        <taxon>Hexapoda</taxon>
        <taxon>Collembola</taxon>
        <taxon>Entomobryomorpha</taxon>
        <taxon>Isotomoidea</taxon>
        <taxon>Isotomidae</taxon>
        <taxon>Proisotominae</taxon>
        <taxon>Folsomia</taxon>
    </lineage>
</organism>
<keyword evidence="6" id="KW-0303">Gap junction</keyword>
<evidence type="ECO:0000256" key="1">
    <source>
        <dbReference type="ARBA" id="ARBA00004610"/>
    </source>
</evidence>
<evidence type="ECO:0000256" key="8">
    <source>
        <dbReference type="ARBA" id="ARBA00022989"/>
    </source>
</evidence>
<evidence type="ECO:0000313" key="14">
    <source>
        <dbReference type="EMBL" id="OXA44981.1"/>
    </source>
</evidence>
<comment type="similarity">
    <text evidence="12">Belongs to the pannexin family.</text>
</comment>
<comment type="caution">
    <text evidence="14">The sequence shown here is derived from an EMBL/GenBank/DDBJ whole genome shotgun (WGS) entry which is preliminary data.</text>
</comment>
<feature type="transmembrane region" description="Helical" evidence="12">
    <location>
        <begin position="143"/>
        <end position="165"/>
    </location>
</feature>
<feature type="transmembrane region" description="Helical" evidence="12">
    <location>
        <begin position="303"/>
        <end position="326"/>
    </location>
</feature>
<sequence length="551" mass="61979">MPPLTTAAILTFIPNNIWSPLKKFLTRDGIITFDLAFKISTKYTPALLTVGICLSFANQFVRNLEIDCVTNVDDGGGGGGGGNRRGGGVSVGGSVISDLNDYCWNHDTFLVVKALEPEMRGEVSYPGVSGYRKDRDAVIRQRYYKFVWMILAKMAVFSFLPYFFWKARGVTKLKPLLDVSSSPGDIDITEHDIRVKYFLETAGFNDSFAVYYFFCKIFATLTPVAEYFYLSGIIGLPYRYYGVSVFAHFFDDSAPWPNPMDVLFPKMAKCNWIQYGFGGDPEIKSAQCQLPMNNLTQWSFFVFWWWLAFTFVVNLLSLFRISLFMCGPYRKYSYRRFVSRACRDDVEKARSYVFLEKGAVLSFIKRNLEEWEFREFIRTMATTKNHFLQLNPVIATPPAPKQGSLGGDKLDKGGPEPPNEMGFIIPNSILGANFIHQTPTAPFFATPPYSDQSTAEMVTEGDEWSDSVVPSPPLPGWSIPLKDPVTLERRSSSGYLGGGKPKHKVSKKSIPLNPAMPAPRYAPNKGGNPLYTRSNKGPNYPGMGDDERYDI</sequence>
<dbReference type="OrthoDB" id="7771875at2759"/>
<feature type="region of interest" description="Disordered" evidence="13">
    <location>
        <begin position="398"/>
        <end position="417"/>
    </location>
</feature>
<dbReference type="GO" id="GO:0034220">
    <property type="term" value="P:monoatomic ion transmembrane transport"/>
    <property type="evidence" value="ECO:0007669"/>
    <property type="project" value="UniProtKB-KW"/>
</dbReference>
<evidence type="ECO:0000256" key="9">
    <source>
        <dbReference type="ARBA" id="ARBA00023065"/>
    </source>
</evidence>
<keyword evidence="5 12" id="KW-0812">Transmembrane</keyword>
<dbReference type="PANTHER" id="PTHR11893">
    <property type="entry name" value="INNEXIN"/>
    <property type="match status" value="1"/>
</dbReference>
<proteinExistence type="inferred from homology"/>
<dbReference type="PANTHER" id="PTHR11893:SF36">
    <property type="entry name" value="INNEXIN-5"/>
    <property type="match status" value="1"/>
</dbReference>
<dbReference type="GO" id="GO:0005886">
    <property type="term" value="C:plasma membrane"/>
    <property type="evidence" value="ECO:0007669"/>
    <property type="project" value="UniProtKB-SubCell"/>
</dbReference>
<keyword evidence="3 12" id="KW-0813">Transport</keyword>
<comment type="caution">
    <text evidence="12">Lacks conserved residue(s) required for the propagation of feature annotation.</text>
</comment>
<evidence type="ECO:0000256" key="12">
    <source>
        <dbReference type="RuleBase" id="RU010713"/>
    </source>
</evidence>
<dbReference type="Proteomes" id="UP000198287">
    <property type="component" value="Unassembled WGS sequence"/>
</dbReference>
<comment type="function">
    <text evidence="12">Structural component of the gap junctions.</text>
</comment>
<dbReference type="AlphaFoldDB" id="A0A226DK52"/>
<dbReference type="GO" id="GO:0005243">
    <property type="term" value="F:gap junction channel activity"/>
    <property type="evidence" value="ECO:0007669"/>
    <property type="project" value="TreeGrafter"/>
</dbReference>
<evidence type="ECO:0000256" key="5">
    <source>
        <dbReference type="ARBA" id="ARBA00022692"/>
    </source>
</evidence>
<dbReference type="InterPro" id="IPR000990">
    <property type="entry name" value="Innexin"/>
</dbReference>
<evidence type="ECO:0000256" key="11">
    <source>
        <dbReference type="ARBA" id="ARBA00023303"/>
    </source>
</evidence>
<dbReference type="PRINTS" id="PR01262">
    <property type="entry name" value="INNEXIN"/>
</dbReference>
<gene>
    <name evidence="12" type="primary">inx</name>
    <name evidence="14" type="ORF">Fcan01_19851</name>
</gene>
<comment type="subcellular location">
    <subcellularLocation>
        <location evidence="1">Cell junction</location>
        <location evidence="1">Gap junction</location>
    </subcellularLocation>
    <subcellularLocation>
        <location evidence="2 12">Cell membrane</location>
        <topology evidence="2 12">Multi-pass membrane protein</topology>
    </subcellularLocation>
</comment>
<keyword evidence="15" id="KW-1185">Reference proteome</keyword>
<feature type="region of interest" description="Disordered" evidence="13">
    <location>
        <begin position="463"/>
        <end position="551"/>
    </location>
</feature>
<keyword evidence="9 12" id="KW-0406">Ion transport</keyword>
<evidence type="ECO:0000256" key="13">
    <source>
        <dbReference type="SAM" id="MobiDB-lite"/>
    </source>
</evidence>
<evidence type="ECO:0000256" key="10">
    <source>
        <dbReference type="ARBA" id="ARBA00023136"/>
    </source>
</evidence>